<dbReference type="Proteomes" id="UP000189704">
    <property type="component" value="Unplaced"/>
</dbReference>
<dbReference type="KEGG" id="csyr:103262185"/>
<keyword evidence="6 12" id="KW-1133">Transmembrane helix</keyword>
<evidence type="ECO:0000313" key="14">
    <source>
        <dbReference type="Proteomes" id="UP000189704"/>
    </source>
</evidence>
<dbReference type="InterPro" id="IPR000725">
    <property type="entry name" value="Olfact_rcpt"/>
</dbReference>
<dbReference type="PANTHER" id="PTHR26453">
    <property type="entry name" value="OLFACTORY RECEPTOR"/>
    <property type="match status" value="1"/>
</dbReference>
<evidence type="ECO:0000256" key="10">
    <source>
        <dbReference type="ARBA" id="ARBA00023224"/>
    </source>
</evidence>
<evidence type="ECO:0000256" key="12">
    <source>
        <dbReference type="RuleBase" id="RU363047"/>
    </source>
</evidence>
<dbReference type="Gene3D" id="1.20.1070.10">
    <property type="entry name" value="Rhodopsin 7-helix transmembrane proteins"/>
    <property type="match status" value="1"/>
</dbReference>
<keyword evidence="4 11" id="KW-0812">Transmembrane</keyword>
<dbReference type="PRINTS" id="PR00245">
    <property type="entry name" value="OLFACTORYR"/>
</dbReference>
<evidence type="ECO:0000256" key="9">
    <source>
        <dbReference type="ARBA" id="ARBA00023170"/>
    </source>
</evidence>
<keyword evidence="2 12" id="KW-1003">Cell membrane</keyword>
<feature type="transmembrane region" description="Helical" evidence="12">
    <location>
        <begin position="238"/>
        <end position="254"/>
    </location>
</feature>
<evidence type="ECO:0000256" key="6">
    <source>
        <dbReference type="ARBA" id="ARBA00022989"/>
    </source>
</evidence>
<dbReference type="AlphaFoldDB" id="A0A1U7TY75"/>
<dbReference type="CDD" id="cd15225">
    <property type="entry name" value="7tmA_OR10A-like"/>
    <property type="match status" value="1"/>
</dbReference>
<evidence type="ECO:0000256" key="7">
    <source>
        <dbReference type="ARBA" id="ARBA00023040"/>
    </source>
</evidence>
<keyword evidence="8 12" id="KW-0472">Membrane</keyword>
<keyword evidence="7 11" id="KW-0297">G-protein coupled receptor</keyword>
<feature type="transmembrane region" description="Helical" evidence="12">
    <location>
        <begin position="103"/>
        <end position="121"/>
    </location>
</feature>
<accession>A0A1U7TY75</accession>
<evidence type="ECO:0000256" key="11">
    <source>
        <dbReference type="RuleBase" id="RU000688"/>
    </source>
</evidence>
<gene>
    <name evidence="15" type="primary">LOC103262185</name>
</gene>
<evidence type="ECO:0000256" key="2">
    <source>
        <dbReference type="ARBA" id="ARBA00022475"/>
    </source>
</evidence>
<organism evidence="14 15">
    <name type="scientific">Carlito syrichta</name>
    <name type="common">Philippine tarsier</name>
    <name type="synonym">Tarsius syrichta</name>
    <dbReference type="NCBI Taxonomy" id="1868482"/>
    <lineage>
        <taxon>Eukaryota</taxon>
        <taxon>Metazoa</taxon>
        <taxon>Chordata</taxon>
        <taxon>Craniata</taxon>
        <taxon>Vertebrata</taxon>
        <taxon>Euteleostomi</taxon>
        <taxon>Mammalia</taxon>
        <taxon>Eutheria</taxon>
        <taxon>Euarchontoglires</taxon>
        <taxon>Primates</taxon>
        <taxon>Haplorrhini</taxon>
        <taxon>Tarsiiformes</taxon>
        <taxon>Tarsiidae</taxon>
        <taxon>Carlito</taxon>
    </lineage>
</organism>
<keyword evidence="9 11" id="KW-0675">Receptor</keyword>
<dbReference type="InterPro" id="IPR017452">
    <property type="entry name" value="GPCR_Rhodpsn_7TM"/>
</dbReference>
<dbReference type="Pfam" id="PF13853">
    <property type="entry name" value="7tm_4"/>
    <property type="match status" value="1"/>
</dbReference>
<dbReference type="PROSITE" id="PS00237">
    <property type="entry name" value="G_PROTEIN_RECEP_F1_1"/>
    <property type="match status" value="1"/>
</dbReference>
<evidence type="ECO:0000256" key="4">
    <source>
        <dbReference type="ARBA" id="ARBA00022692"/>
    </source>
</evidence>
<proteinExistence type="inferred from homology"/>
<keyword evidence="3 12" id="KW-0716">Sensory transduction</keyword>
<sequence length="322" mass="36226">MATGNWTRINEFILISFSSLPTEIQSLLFLSFLIIYLVTLMGNSLIILVTLADPMLHSPMYFFLRNLSFLEIGFNLVIVPKMLGTLLAQNTTISFLGCATQMYFFFFFGVAECFLLATMAYDRYVAICNPLHYPVIMNQRSCAKLAAASWFPGFPVATVQTVWLFSFPFCGTNKVNHFFCDSPPVLRLVCAETALFEIYAIIGTILVVMIPCLLILCSYAHITVAILKIPSAKGKHKAFSTCSSHLIVVSLFYISSSLTYFRPKSNNSPESKKLLSLSYTVVTPMLNPIIYSLRNNEVKNALSRTFHKILSFKKQCPIDIKK</sequence>
<protein>
    <recommendedName>
        <fullName evidence="12">Olfactory receptor</fullName>
    </recommendedName>
</protein>
<dbReference type="GO" id="GO:0004930">
    <property type="term" value="F:G protein-coupled receptor activity"/>
    <property type="evidence" value="ECO:0007669"/>
    <property type="project" value="UniProtKB-KW"/>
</dbReference>
<feature type="transmembrane region" description="Helical" evidence="12">
    <location>
        <begin position="274"/>
        <end position="293"/>
    </location>
</feature>
<dbReference type="GeneID" id="103262185"/>
<dbReference type="SUPFAM" id="SSF81321">
    <property type="entry name" value="Family A G protein-coupled receptor-like"/>
    <property type="match status" value="1"/>
</dbReference>
<dbReference type="PRINTS" id="PR00237">
    <property type="entry name" value="GPCRRHODOPSN"/>
</dbReference>
<dbReference type="InterPro" id="IPR000276">
    <property type="entry name" value="GPCR_Rhodpsn"/>
</dbReference>
<evidence type="ECO:0000256" key="3">
    <source>
        <dbReference type="ARBA" id="ARBA00022606"/>
    </source>
</evidence>
<evidence type="ECO:0000313" key="15">
    <source>
        <dbReference type="RefSeq" id="XP_008058002.1"/>
    </source>
</evidence>
<feature type="transmembrane region" description="Helical" evidence="12">
    <location>
        <begin position="27"/>
        <end position="51"/>
    </location>
</feature>
<evidence type="ECO:0000259" key="13">
    <source>
        <dbReference type="PROSITE" id="PS50262"/>
    </source>
</evidence>
<dbReference type="GO" id="GO:0004984">
    <property type="term" value="F:olfactory receptor activity"/>
    <property type="evidence" value="ECO:0007669"/>
    <property type="project" value="InterPro"/>
</dbReference>
<feature type="transmembrane region" description="Helical" evidence="12">
    <location>
        <begin position="63"/>
        <end position="83"/>
    </location>
</feature>
<keyword evidence="5 12" id="KW-0552">Olfaction</keyword>
<comment type="similarity">
    <text evidence="11">Belongs to the G-protein coupled receptor 1 family.</text>
</comment>
<dbReference type="FunFam" id="1.20.1070.10:FF:000001">
    <property type="entry name" value="Olfactory receptor"/>
    <property type="match status" value="1"/>
</dbReference>
<evidence type="ECO:0000256" key="5">
    <source>
        <dbReference type="ARBA" id="ARBA00022725"/>
    </source>
</evidence>
<evidence type="ECO:0000256" key="1">
    <source>
        <dbReference type="ARBA" id="ARBA00004651"/>
    </source>
</evidence>
<feature type="transmembrane region" description="Helical" evidence="12">
    <location>
        <begin position="142"/>
        <end position="165"/>
    </location>
</feature>
<dbReference type="OrthoDB" id="9975554at2759"/>
<feature type="transmembrane region" description="Helical" evidence="12">
    <location>
        <begin position="198"/>
        <end position="226"/>
    </location>
</feature>
<keyword evidence="14" id="KW-1185">Reference proteome</keyword>
<feature type="domain" description="G-protein coupled receptors family 1 profile" evidence="13">
    <location>
        <begin position="42"/>
        <end position="291"/>
    </location>
</feature>
<dbReference type="GO" id="GO:0005886">
    <property type="term" value="C:plasma membrane"/>
    <property type="evidence" value="ECO:0007669"/>
    <property type="project" value="UniProtKB-SubCell"/>
</dbReference>
<evidence type="ECO:0000256" key="8">
    <source>
        <dbReference type="ARBA" id="ARBA00023136"/>
    </source>
</evidence>
<reference evidence="15" key="1">
    <citation type="submission" date="2025-08" db="UniProtKB">
        <authorList>
            <consortium name="RefSeq"/>
        </authorList>
    </citation>
    <scope>IDENTIFICATION</scope>
</reference>
<name>A0A1U7TY75_CARSF</name>
<keyword evidence="10 11" id="KW-0807">Transducer</keyword>
<dbReference type="RefSeq" id="XP_008058002.1">
    <property type="nucleotide sequence ID" value="XM_008059811.1"/>
</dbReference>
<dbReference type="PROSITE" id="PS50262">
    <property type="entry name" value="G_PROTEIN_RECEP_F1_2"/>
    <property type="match status" value="1"/>
</dbReference>
<comment type="subcellular location">
    <subcellularLocation>
        <location evidence="1 12">Cell membrane</location>
        <topology evidence="1 12">Multi-pass membrane protein</topology>
    </subcellularLocation>
</comment>